<organism evidence="13">
    <name type="scientific">Caenorhabditis brenneri</name>
    <name type="common">Nematode worm</name>
    <dbReference type="NCBI Taxonomy" id="135651"/>
    <lineage>
        <taxon>Eukaryota</taxon>
        <taxon>Metazoa</taxon>
        <taxon>Ecdysozoa</taxon>
        <taxon>Nematoda</taxon>
        <taxon>Chromadorea</taxon>
        <taxon>Rhabditida</taxon>
        <taxon>Rhabditina</taxon>
        <taxon>Rhabditomorpha</taxon>
        <taxon>Rhabditoidea</taxon>
        <taxon>Rhabditidae</taxon>
        <taxon>Peloderinae</taxon>
        <taxon>Caenorhabditis</taxon>
    </lineage>
</organism>
<dbReference type="PANTHER" id="PTHR46800">
    <property type="entry name" value="NUCLEAR HORMONE RECEPTOR FAMILY-RELATED-RELATED"/>
    <property type="match status" value="1"/>
</dbReference>
<comment type="similarity">
    <text evidence="9">Belongs to the nuclear hormone receptor family.</text>
</comment>
<evidence type="ECO:0000256" key="4">
    <source>
        <dbReference type="ARBA" id="ARBA00023015"/>
    </source>
</evidence>
<dbReference type="FunCoup" id="G0PIY8">
    <property type="interactions" value="4"/>
</dbReference>
<dbReference type="Proteomes" id="UP000008068">
    <property type="component" value="Unassembled WGS sequence"/>
</dbReference>
<dbReference type="OMA" id="EDGAKLC"/>
<dbReference type="SMART" id="SM00430">
    <property type="entry name" value="HOLI"/>
    <property type="match status" value="2"/>
</dbReference>
<dbReference type="PANTHER" id="PTHR46800:SF4">
    <property type="entry name" value="NR LBD DOMAIN-CONTAINING PROTEIN-RELATED"/>
    <property type="match status" value="1"/>
</dbReference>
<gene>
    <name evidence="12" type="ORF">CAEBREN_21921</name>
</gene>
<dbReference type="GO" id="GO:0003700">
    <property type="term" value="F:DNA-binding transcription factor activity"/>
    <property type="evidence" value="ECO:0007669"/>
    <property type="project" value="InterPro"/>
</dbReference>
<evidence type="ECO:0000256" key="7">
    <source>
        <dbReference type="ARBA" id="ARBA00023170"/>
    </source>
</evidence>
<keyword evidence="5 9" id="KW-0238">DNA-binding</keyword>
<dbReference type="InterPro" id="IPR013088">
    <property type="entry name" value="Znf_NHR/GATA"/>
</dbReference>
<dbReference type="Pfam" id="PF00105">
    <property type="entry name" value="zf-C4"/>
    <property type="match status" value="1"/>
</dbReference>
<accession>G0PIY8</accession>
<evidence type="ECO:0000256" key="2">
    <source>
        <dbReference type="ARBA" id="ARBA00022771"/>
    </source>
</evidence>
<dbReference type="PROSITE" id="PS51843">
    <property type="entry name" value="NR_LBD"/>
    <property type="match status" value="1"/>
</dbReference>
<dbReference type="OrthoDB" id="5850793at2759"/>
<evidence type="ECO:0000256" key="3">
    <source>
        <dbReference type="ARBA" id="ARBA00022833"/>
    </source>
</evidence>
<keyword evidence="2 9" id="KW-0863">Zinc-finger</keyword>
<dbReference type="GO" id="GO:0008270">
    <property type="term" value="F:zinc ion binding"/>
    <property type="evidence" value="ECO:0007669"/>
    <property type="project" value="UniProtKB-KW"/>
</dbReference>
<dbReference type="AlphaFoldDB" id="G0PIY8"/>
<dbReference type="eggNOG" id="KOG3575">
    <property type="taxonomic scope" value="Eukaryota"/>
</dbReference>
<dbReference type="Pfam" id="PF00104">
    <property type="entry name" value="Hormone_recep"/>
    <property type="match status" value="2"/>
</dbReference>
<dbReference type="GO" id="GO:0005634">
    <property type="term" value="C:nucleus"/>
    <property type="evidence" value="ECO:0007669"/>
    <property type="project" value="UniProtKB-SubCell"/>
</dbReference>
<feature type="domain" description="Nuclear receptor" evidence="10">
    <location>
        <begin position="1"/>
        <end position="71"/>
    </location>
</feature>
<dbReference type="STRING" id="135651.G0PIY8"/>
<evidence type="ECO:0000256" key="5">
    <source>
        <dbReference type="ARBA" id="ARBA00023125"/>
    </source>
</evidence>
<feature type="domain" description="NR LBD" evidence="11">
    <location>
        <begin position="304"/>
        <end position="593"/>
    </location>
</feature>
<evidence type="ECO:0000256" key="8">
    <source>
        <dbReference type="ARBA" id="ARBA00023242"/>
    </source>
</evidence>
<dbReference type="EMBL" id="GL380619">
    <property type="protein sequence ID" value="EGT58532.1"/>
    <property type="molecule type" value="Genomic_DNA"/>
</dbReference>
<dbReference type="Gene3D" id="1.10.565.10">
    <property type="entry name" value="Retinoid X Receptor"/>
    <property type="match status" value="2"/>
</dbReference>
<evidence type="ECO:0000259" key="11">
    <source>
        <dbReference type="PROSITE" id="PS51843"/>
    </source>
</evidence>
<protein>
    <submittedName>
        <fullName evidence="12">Uncharacterized protein</fullName>
    </submittedName>
</protein>
<dbReference type="PROSITE" id="PS51030">
    <property type="entry name" value="NUCLEAR_REC_DBD_2"/>
    <property type="match status" value="1"/>
</dbReference>
<comment type="subcellular location">
    <subcellularLocation>
        <location evidence="9">Nucleus</location>
    </subcellularLocation>
</comment>
<evidence type="ECO:0000259" key="10">
    <source>
        <dbReference type="PROSITE" id="PS51030"/>
    </source>
</evidence>
<evidence type="ECO:0000313" key="13">
    <source>
        <dbReference type="Proteomes" id="UP000008068"/>
    </source>
</evidence>
<dbReference type="InterPro" id="IPR035500">
    <property type="entry name" value="NHR-like_dom_sf"/>
</dbReference>
<dbReference type="PRINTS" id="PR00047">
    <property type="entry name" value="STROIDFINGER"/>
</dbReference>
<evidence type="ECO:0000256" key="1">
    <source>
        <dbReference type="ARBA" id="ARBA00022723"/>
    </source>
</evidence>
<keyword evidence="8 9" id="KW-0539">Nucleus</keyword>
<evidence type="ECO:0000313" key="12">
    <source>
        <dbReference type="EMBL" id="EGT58532.1"/>
    </source>
</evidence>
<dbReference type="HOGENOM" id="CLU_459454_0_0_1"/>
<dbReference type="InterPro" id="IPR001628">
    <property type="entry name" value="Znf_hrmn_rcpt"/>
</dbReference>
<name>G0PIY8_CAEBE</name>
<dbReference type="InterPro" id="IPR042936">
    <property type="entry name" value="Nhr-150"/>
</dbReference>
<dbReference type="SUPFAM" id="SSF57716">
    <property type="entry name" value="Glucocorticoid receptor-like (DNA-binding domain)"/>
    <property type="match status" value="1"/>
</dbReference>
<keyword evidence="1 9" id="KW-0479">Metal-binding</keyword>
<dbReference type="InParanoid" id="G0PIY8"/>
<dbReference type="PROSITE" id="PS00031">
    <property type="entry name" value="NUCLEAR_REC_DBD_1"/>
    <property type="match status" value="1"/>
</dbReference>
<dbReference type="InterPro" id="IPR000536">
    <property type="entry name" value="Nucl_hrmn_rcpt_lig-bd"/>
</dbReference>
<dbReference type="Gene3D" id="3.30.50.10">
    <property type="entry name" value="Erythroid Transcription Factor GATA-1, subunit A"/>
    <property type="match status" value="1"/>
</dbReference>
<dbReference type="SUPFAM" id="SSF48508">
    <property type="entry name" value="Nuclear receptor ligand-binding domain"/>
    <property type="match status" value="2"/>
</dbReference>
<evidence type="ECO:0000256" key="9">
    <source>
        <dbReference type="RuleBase" id="RU004334"/>
    </source>
</evidence>
<keyword evidence="6 9" id="KW-0804">Transcription</keyword>
<sequence>MCQVCGAAGAEPHFGGISCRACAAFFRRCVHTKKIEITCTCKQRLASSHPCRHCRMLKCMATGMIKCKVQATREKNKIKITCLPGSISSLSLLSCNIIPRECANISNTVANWGEVDTKRKGLYGDSVFEMNFTQFSNVTKPDTLLLWDLAVKIFPDAKLLSGADKQAILCNFFPRWMMLDSAIGFCTSFEESSKYIASKDYTNMLLHFYGTSMPPEKRLKDDQIIETFKPYWDFHYYETAVPIYFKKLDKIEYMAIFLLLLFDDAYANISEEGAVLCRNLRKVVKRELKGYQTDNNCYEKRFIDTMDVLLLLEKAEEKITSEVLICAVNNVTLSDDFKAIFHCNIIPRSCFNITNTVENWSDLDQKRKELYGDCFYELSFLDISCFAKADSKLLLSIGELIFPDLNLLGEADKKAIISNFFPRWVVMEASIDYCTNNQYHRELLETDGLEKMMVKFYGSSMPMENRLEDEVILKLFRPFWKHFYEEIAEPVYQMRFDKVECIAIFLLILFDDAYTNISDDCSRLCRNLRKVVLRELKGYHLDNNCSEMRFINVISTLMLLEKGEEKFQEEVLICGLNNVSLHDDFKEIMQVEKL</sequence>
<dbReference type="GO" id="GO:0043565">
    <property type="term" value="F:sequence-specific DNA binding"/>
    <property type="evidence" value="ECO:0007669"/>
    <property type="project" value="InterPro"/>
</dbReference>
<keyword evidence="13" id="KW-1185">Reference proteome</keyword>
<evidence type="ECO:0000256" key="6">
    <source>
        <dbReference type="ARBA" id="ARBA00023163"/>
    </source>
</evidence>
<keyword evidence="3 9" id="KW-0862">Zinc</keyword>
<reference evidence="13" key="1">
    <citation type="submission" date="2011-07" db="EMBL/GenBank/DDBJ databases">
        <authorList>
            <consortium name="Caenorhabditis brenneri Sequencing and Analysis Consortium"/>
            <person name="Wilson R.K."/>
        </authorList>
    </citation>
    <scope>NUCLEOTIDE SEQUENCE [LARGE SCALE GENOMIC DNA]</scope>
    <source>
        <strain evidence="13">PB2801</strain>
    </source>
</reference>
<proteinExistence type="inferred from homology"/>
<keyword evidence="7 9" id="KW-0675">Receptor</keyword>
<keyword evidence="4 9" id="KW-0805">Transcription regulation</keyword>
<dbReference type="SMART" id="SM00399">
    <property type="entry name" value="ZnF_C4"/>
    <property type="match status" value="1"/>
</dbReference>